<accession>A0AB36KMZ4</accession>
<comment type="caution">
    <text evidence="1">The sequence shown here is derived from an EMBL/GenBank/DDBJ whole genome shotgun (WGS) entry which is preliminary data.</text>
</comment>
<sequence length="79" mass="8831">MRKIQADAGYKGMYINAEQLGKKKFSASNLLELLEAVSCISFEASSTFLGLFNKRMDVFHVALIGPPTFVPKGWRLVIH</sequence>
<dbReference type="Proteomes" id="UP000189855">
    <property type="component" value="Unassembled WGS sequence"/>
</dbReference>
<evidence type="ECO:0000313" key="2">
    <source>
        <dbReference type="Proteomes" id="UP000189855"/>
    </source>
</evidence>
<reference evidence="1 2" key="1">
    <citation type="journal article" date="2017" name="Mol. Ecol.">
        <title>Adaptation of the pathogen, Pseudomonas syringae, during experimental evolution on a native vs. alternative host plant.</title>
        <authorList>
            <person name="Meaden S."/>
            <person name="Koskella B."/>
        </authorList>
    </citation>
    <scope>NUCLEOTIDE SEQUENCE [LARGE SCALE GENOMIC DNA]</scope>
    <source>
        <strain evidence="1 2">PT23</strain>
    </source>
</reference>
<name>A0AB36KMZ4_PSEUB</name>
<organism evidence="1 2">
    <name type="scientific">Pseudomonas syringae pv. tomato</name>
    <dbReference type="NCBI Taxonomy" id="323"/>
    <lineage>
        <taxon>Bacteria</taxon>
        <taxon>Pseudomonadati</taxon>
        <taxon>Pseudomonadota</taxon>
        <taxon>Gammaproteobacteria</taxon>
        <taxon>Pseudomonadales</taxon>
        <taxon>Pseudomonadaceae</taxon>
        <taxon>Pseudomonas</taxon>
    </lineage>
</organism>
<dbReference type="EMBL" id="MSDS01000040">
    <property type="protein sequence ID" value="OPE57198.1"/>
    <property type="molecule type" value="Genomic_DNA"/>
</dbReference>
<protein>
    <submittedName>
        <fullName evidence="1">Uncharacterized protein</fullName>
    </submittedName>
</protein>
<gene>
    <name evidence="1" type="ORF">BTW15_26140</name>
</gene>
<proteinExistence type="predicted"/>
<dbReference type="AlphaFoldDB" id="A0AB36KMZ4"/>
<evidence type="ECO:0000313" key="1">
    <source>
        <dbReference type="EMBL" id="OPE57198.1"/>
    </source>
</evidence>